<dbReference type="Proteomes" id="UP000016922">
    <property type="component" value="Unassembled WGS sequence"/>
</dbReference>
<feature type="coiled-coil region" evidence="1">
    <location>
        <begin position="170"/>
        <end position="197"/>
    </location>
</feature>
<protein>
    <submittedName>
        <fullName evidence="3">Uncharacterized protein</fullName>
    </submittedName>
</protein>
<feature type="region of interest" description="Disordered" evidence="2">
    <location>
        <begin position="102"/>
        <end position="123"/>
    </location>
</feature>
<dbReference type="GeneID" id="19464113"/>
<dbReference type="RefSeq" id="XP_008076539.1">
    <property type="nucleotide sequence ID" value="XM_008078348.1"/>
</dbReference>
<evidence type="ECO:0000313" key="4">
    <source>
        <dbReference type="Proteomes" id="UP000016922"/>
    </source>
</evidence>
<dbReference type="STRING" id="1116229.S3DUV1"/>
<sequence>MADLDHLPHLTVEDDQPIALRRKRRSSVAASSNYSSPVKANFSKRDSQFNHGISTPPTTPRRAKKRVRFSDPGPALPSPTDSNSSGLTPFMRKTGLSIIIPRERRRHSTPARLGTPSKLSNRSQYAEPISGEIQFAPLRQVLDGRVKRRLKRNGLSEEINVIEWEKKHKARRQKLEIQRLREELEVHRSQVMSMQDELDITSQLEGESGMSLGATSTSNSKIYELEQEVQRLKAELEQKEDDATITDPNWTMAAHDPFDDFNDDDDNMITNYDMEFAHDTEMDTTPTRLNTSFPSPPSTLPNTPTAFAIARDQTSSPVDTEKAALKQRLESLQSHVATLTSTIAFKEDNHARLEEKLQGFVPLDESHDQNSLDAALDTVLTRLALAQSEARDHQNAFTALTGDIKNLGFPISEPDKVLETIAQQFRQARLEIEYLTPGEVVEGFENDKVLEMLVSRIKVLFEKVKRSDESIDQYHDQELLLRQQINTHVSINQDLTTKLSDSNHAITELQEEMQDKETTNQRLKSALESYRKEVADLTQLIEQVERDGQDQNSRLQSEIDEVNDRLQDEMLKHDSTRTMDEGKDLIIMELERRLAAALEAAAEVQEQLASMTAANVEKDVRIEEAQAEARESEKQVAARNARILDLQQEVEAINNSLQAAHATILSLTTENQQLTSKLDAEKARGVGFAKMMNEQLVRSLEMSSAFLGGGEVAVGTDVEVSGNAGIKEGAVVRKGNFEVNTGTAGVVGGKKKRRRYDSGLGFLDEGDEEGDMVDDY</sequence>
<keyword evidence="4" id="KW-1185">Reference proteome</keyword>
<evidence type="ECO:0000256" key="2">
    <source>
        <dbReference type="SAM" id="MobiDB-lite"/>
    </source>
</evidence>
<proteinExistence type="predicted"/>
<reference evidence="3 4" key="1">
    <citation type="journal article" date="2013" name="BMC Genomics">
        <title>Genomics-driven discovery of the pneumocandin biosynthetic gene cluster in the fungus Glarea lozoyensis.</title>
        <authorList>
            <person name="Chen L."/>
            <person name="Yue Q."/>
            <person name="Zhang X."/>
            <person name="Xiang M."/>
            <person name="Wang C."/>
            <person name="Li S."/>
            <person name="Che Y."/>
            <person name="Ortiz-Lopez F.J."/>
            <person name="Bills G.F."/>
            <person name="Liu X."/>
            <person name="An Z."/>
        </authorList>
    </citation>
    <scope>NUCLEOTIDE SEQUENCE [LARGE SCALE GENOMIC DNA]</scope>
    <source>
        <strain evidence="4">ATCC 20868 / MF5171</strain>
    </source>
</reference>
<dbReference type="HOGENOM" id="CLU_024110_0_0_1"/>
<evidence type="ECO:0000313" key="3">
    <source>
        <dbReference type="EMBL" id="EPE35721.1"/>
    </source>
</evidence>
<feature type="coiled-coil region" evidence="1">
    <location>
        <begin position="322"/>
        <end position="356"/>
    </location>
</feature>
<gene>
    <name evidence="3" type="ORF">GLAREA_05058</name>
</gene>
<accession>S3DUV1</accession>
<keyword evidence="1" id="KW-0175">Coiled coil</keyword>
<dbReference type="eggNOG" id="ENOG502SS15">
    <property type="taxonomic scope" value="Eukaryota"/>
</dbReference>
<dbReference type="KEGG" id="glz:GLAREA_05058"/>
<dbReference type="AlphaFoldDB" id="S3DUV1"/>
<dbReference type="PANTHER" id="PTHR23159">
    <property type="entry name" value="CENTROSOMAL PROTEIN 2"/>
    <property type="match status" value="1"/>
</dbReference>
<dbReference type="OrthoDB" id="3532430at2759"/>
<dbReference type="EMBL" id="KE145353">
    <property type="protein sequence ID" value="EPE35721.1"/>
    <property type="molecule type" value="Genomic_DNA"/>
</dbReference>
<feature type="coiled-coil region" evidence="1">
    <location>
        <begin position="492"/>
        <end position="684"/>
    </location>
</feature>
<feature type="region of interest" description="Disordered" evidence="2">
    <location>
        <begin position="22"/>
        <end position="90"/>
    </location>
</feature>
<dbReference type="PANTHER" id="PTHR23159:SF31">
    <property type="entry name" value="CENTROSOME-ASSOCIATED PROTEIN CEP250 ISOFORM X1"/>
    <property type="match status" value="1"/>
</dbReference>
<feature type="compositionally biased region" description="Low complexity" evidence="2">
    <location>
        <begin position="27"/>
        <end position="36"/>
    </location>
</feature>
<organism evidence="3 4">
    <name type="scientific">Glarea lozoyensis (strain ATCC 20868 / MF5171)</name>
    <dbReference type="NCBI Taxonomy" id="1116229"/>
    <lineage>
        <taxon>Eukaryota</taxon>
        <taxon>Fungi</taxon>
        <taxon>Dikarya</taxon>
        <taxon>Ascomycota</taxon>
        <taxon>Pezizomycotina</taxon>
        <taxon>Leotiomycetes</taxon>
        <taxon>Helotiales</taxon>
        <taxon>Helotiaceae</taxon>
        <taxon>Glarea</taxon>
    </lineage>
</organism>
<evidence type="ECO:0000256" key="1">
    <source>
        <dbReference type="SAM" id="Coils"/>
    </source>
</evidence>
<name>S3DUV1_GLAL2</name>
<dbReference type="OMA" id="AESYWMT"/>